<keyword evidence="4" id="KW-1185">Reference proteome</keyword>
<evidence type="ECO:0000313" key="4">
    <source>
        <dbReference type="Proteomes" id="UP001326110"/>
    </source>
</evidence>
<feature type="transmembrane region" description="Helical" evidence="2">
    <location>
        <begin position="399"/>
        <end position="422"/>
    </location>
</feature>
<feature type="region of interest" description="Disordered" evidence="1">
    <location>
        <begin position="91"/>
        <end position="111"/>
    </location>
</feature>
<dbReference type="GeneID" id="43161917"/>
<keyword evidence="2" id="KW-0472">Membrane</keyword>
<proteinExistence type="predicted"/>
<evidence type="ECO:0000313" key="3">
    <source>
        <dbReference type="EMBL" id="WQH02582.1"/>
    </source>
</evidence>
<feature type="transmembrane region" description="Helical" evidence="2">
    <location>
        <begin position="461"/>
        <end position="482"/>
    </location>
</feature>
<dbReference type="PANTHER" id="PTHR34219">
    <property type="entry name" value="IRON-REGULATED INNER MEMBRANE PROTEIN-RELATED"/>
    <property type="match status" value="1"/>
</dbReference>
<feature type="transmembrane region" description="Helical" evidence="2">
    <location>
        <begin position="356"/>
        <end position="378"/>
    </location>
</feature>
<name>A0ABZ0XTI4_9BURK</name>
<dbReference type="RefSeq" id="WP_019920006.1">
    <property type="nucleotide sequence ID" value="NZ_CP140152.1"/>
</dbReference>
<protein>
    <submittedName>
        <fullName evidence="3">PepSY-associated TM helix domain-containing protein</fullName>
    </submittedName>
</protein>
<feature type="transmembrane region" description="Helical" evidence="2">
    <location>
        <begin position="12"/>
        <end position="36"/>
    </location>
</feature>
<keyword evidence="2" id="KW-1133">Transmembrane helix</keyword>
<feature type="transmembrane region" description="Helical" evidence="2">
    <location>
        <begin position="153"/>
        <end position="175"/>
    </location>
</feature>
<dbReference type="Pfam" id="PF03929">
    <property type="entry name" value="PepSY_TM"/>
    <property type="match status" value="1"/>
</dbReference>
<organism evidence="3 4">
    <name type="scientific">Duganella zoogloeoides</name>
    <dbReference type="NCBI Taxonomy" id="75659"/>
    <lineage>
        <taxon>Bacteria</taxon>
        <taxon>Pseudomonadati</taxon>
        <taxon>Pseudomonadota</taxon>
        <taxon>Betaproteobacteria</taxon>
        <taxon>Burkholderiales</taxon>
        <taxon>Oxalobacteraceae</taxon>
        <taxon>Telluria group</taxon>
        <taxon>Duganella</taxon>
    </lineage>
</organism>
<dbReference type="Proteomes" id="UP001326110">
    <property type="component" value="Chromosome"/>
</dbReference>
<reference evidence="3 4" key="1">
    <citation type="submission" date="2023-11" db="EMBL/GenBank/DDBJ databases">
        <title>MicrobeMod: A computational toolkit for identifying prokaryotic methylation and restriction-modification with nanopore sequencing.</title>
        <authorList>
            <person name="Crits-Christoph A."/>
            <person name="Kang S.C."/>
            <person name="Lee H."/>
            <person name="Ostrov N."/>
        </authorList>
    </citation>
    <scope>NUCLEOTIDE SEQUENCE [LARGE SCALE GENOMIC DNA]</scope>
    <source>
        <strain evidence="3 4">ATCC 25935</strain>
    </source>
</reference>
<feature type="transmembrane region" description="Helical" evidence="2">
    <location>
        <begin position="434"/>
        <end position="454"/>
    </location>
</feature>
<evidence type="ECO:0000256" key="2">
    <source>
        <dbReference type="SAM" id="Phobius"/>
    </source>
</evidence>
<feature type="transmembrane region" description="Helical" evidence="2">
    <location>
        <begin position="494"/>
        <end position="516"/>
    </location>
</feature>
<gene>
    <name evidence="3" type="ORF">SR858_16020</name>
</gene>
<keyword evidence="2" id="KW-0812">Transmembrane</keyword>
<accession>A0ABZ0XTI4</accession>
<dbReference type="InterPro" id="IPR005625">
    <property type="entry name" value="PepSY-ass_TM"/>
</dbReference>
<dbReference type="EMBL" id="CP140152">
    <property type="protein sequence ID" value="WQH02582.1"/>
    <property type="molecule type" value="Genomic_DNA"/>
</dbReference>
<dbReference type="PANTHER" id="PTHR34219:SF4">
    <property type="entry name" value="PEPSY DOMAIN-CONTAINING PROTEIN"/>
    <property type="match status" value="1"/>
</dbReference>
<evidence type="ECO:0000256" key="1">
    <source>
        <dbReference type="SAM" id="MobiDB-lite"/>
    </source>
</evidence>
<sequence length="546" mass="59369">MKEGLRQSMAWLHTWTGLLAGWILFLVFCTGTASYYKDEITLWMKPEVHQSMARQVAPAAATANAVAFLEQRAPKSDRWIITLPSEREPTLRTMWAPPPADPARQGEQRPRRARFGNATLDPATGEELAAARATRGGEFLYRMHFDLHYMPVIWSRWIVGICAMFMLVAILSGIVTHKRIFKDFFTFRPAKGQRSWLDAHNASAVLALPYHLMITYTGIVTLIFMYMPWGVKAVYQDERDKFFTELRQEVAIDPKASRVPAALTPLQPLLAQATAAWGEGDVGRIVVSHPKQTNAAVALYRRDGKQMSVDQPAMVFDGVSGVLVSPPEPAAAPAAQTQGVMIGLHAARFSSAALRALFFVAGLAGCAMVATGLILWAVKERQKYAKALAKGGRVGFGLRLVDGLNLGAIAGVPIAIAAYFWSNRLLPVGLAERPAMEAAWFFGAWGTAAVLAMARPSRRMWQILLAVGGVLFAGLPLLNLLTTGSHLGYSLSHGLLQIAGFDLVVLVIGIGLLFAAKRMGNSRMNKVNKVNKVNDPAPVLASGGAA</sequence>
<feature type="transmembrane region" description="Helical" evidence="2">
    <location>
        <begin position="204"/>
        <end position="227"/>
    </location>
</feature>